<evidence type="ECO:0000313" key="6">
    <source>
        <dbReference type="EMBL" id="MBK1619565.1"/>
    </source>
</evidence>
<keyword evidence="4 5" id="KW-0472">Membrane</keyword>
<evidence type="ECO:0000256" key="1">
    <source>
        <dbReference type="ARBA" id="ARBA00004651"/>
    </source>
</evidence>
<evidence type="ECO:0000256" key="2">
    <source>
        <dbReference type="ARBA" id="ARBA00022692"/>
    </source>
</evidence>
<protein>
    <recommendedName>
        <fullName evidence="8">Type I secretion system permease/ATPase</fullName>
    </recommendedName>
</protein>
<reference evidence="6 7" key="1">
    <citation type="journal article" date="2020" name="Microorganisms">
        <title>Osmotic Adaptation and Compatible Solute Biosynthesis of Phototrophic Bacteria as Revealed from Genome Analyses.</title>
        <authorList>
            <person name="Imhoff J.F."/>
            <person name="Rahn T."/>
            <person name="Kunzel S."/>
            <person name="Keller A."/>
            <person name="Neulinger S.C."/>
        </authorList>
    </citation>
    <scope>NUCLEOTIDE SEQUENCE [LARGE SCALE GENOMIC DNA]</scope>
    <source>
        <strain evidence="6 7">DSM 25653</strain>
    </source>
</reference>
<dbReference type="GO" id="GO:0005524">
    <property type="term" value="F:ATP binding"/>
    <property type="evidence" value="ECO:0007669"/>
    <property type="project" value="InterPro"/>
</dbReference>
<dbReference type="AlphaFoldDB" id="A0A9X0WAE8"/>
<proteinExistence type="predicted"/>
<accession>A0A9X0WAE8</accession>
<keyword evidence="2 5" id="KW-0812">Transmembrane</keyword>
<evidence type="ECO:0000256" key="3">
    <source>
        <dbReference type="ARBA" id="ARBA00022989"/>
    </source>
</evidence>
<keyword evidence="7" id="KW-1185">Reference proteome</keyword>
<dbReference type="GO" id="GO:0005886">
    <property type="term" value="C:plasma membrane"/>
    <property type="evidence" value="ECO:0007669"/>
    <property type="project" value="UniProtKB-SubCell"/>
</dbReference>
<dbReference type="InterPro" id="IPR036640">
    <property type="entry name" value="ABC1_TM_sf"/>
</dbReference>
<feature type="transmembrane region" description="Helical" evidence="5">
    <location>
        <begin position="52"/>
        <end position="72"/>
    </location>
</feature>
<feature type="transmembrane region" description="Helical" evidence="5">
    <location>
        <begin position="20"/>
        <end position="40"/>
    </location>
</feature>
<dbReference type="Proteomes" id="UP001138768">
    <property type="component" value="Unassembled WGS sequence"/>
</dbReference>
<gene>
    <name evidence="6" type="ORF">CKO42_14180</name>
</gene>
<sequence>MTDISRRAGPTWGERSSLLVLSIASNILALALTLALLQVYDRIVPNQAQGTAVVLFSVVLITLLADGLLRYVRFRTLQDRRYHRSRGR</sequence>
<evidence type="ECO:0000256" key="5">
    <source>
        <dbReference type="SAM" id="Phobius"/>
    </source>
</evidence>
<dbReference type="SUPFAM" id="SSF90123">
    <property type="entry name" value="ABC transporter transmembrane region"/>
    <property type="match status" value="1"/>
</dbReference>
<evidence type="ECO:0008006" key="8">
    <source>
        <dbReference type="Google" id="ProtNLM"/>
    </source>
</evidence>
<evidence type="ECO:0000313" key="7">
    <source>
        <dbReference type="Proteomes" id="UP001138768"/>
    </source>
</evidence>
<organism evidence="6 7">
    <name type="scientific">Lamprobacter modestohalophilus</name>
    <dbReference type="NCBI Taxonomy" id="1064514"/>
    <lineage>
        <taxon>Bacteria</taxon>
        <taxon>Pseudomonadati</taxon>
        <taxon>Pseudomonadota</taxon>
        <taxon>Gammaproteobacteria</taxon>
        <taxon>Chromatiales</taxon>
        <taxon>Chromatiaceae</taxon>
        <taxon>Lamprobacter</taxon>
    </lineage>
</organism>
<name>A0A9X0WAE8_9GAMM</name>
<comment type="subcellular location">
    <subcellularLocation>
        <location evidence="1">Cell membrane</location>
        <topology evidence="1">Multi-pass membrane protein</topology>
    </subcellularLocation>
</comment>
<comment type="caution">
    <text evidence="6">The sequence shown here is derived from an EMBL/GenBank/DDBJ whole genome shotgun (WGS) entry which is preliminary data.</text>
</comment>
<dbReference type="EMBL" id="NRRY01000023">
    <property type="protein sequence ID" value="MBK1619565.1"/>
    <property type="molecule type" value="Genomic_DNA"/>
</dbReference>
<evidence type="ECO:0000256" key="4">
    <source>
        <dbReference type="ARBA" id="ARBA00023136"/>
    </source>
</evidence>
<keyword evidence="3 5" id="KW-1133">Transmembrane helix</keyword>